<dbReference type="Pfam" id="PF10615">
    <property type="entry name" value="DUF2470"/>
    <property type="match status" value="1"/>
</dbReference>
<evidence type="ECO:0000259" key="2">
    <source>
        <dbReference type="Pfam" id="PF13883"/>
    </source>
</evidence>
<dbReference type="Gene3D" id="3.20.180.10">
    <property type="entry name" value="PNP-oxidase-like"/>
    <property type="match status" value="1"/>
</dbReference>
<dbReference type="InterPro" id="IPR019595">
    <property type="entry name" value="DUF2470"/>
</dbReference>
<comment type="caution">
    <text evidence="3">The sequence shown here is derived from an EMBL/GenBank/DDBJ whole genome shotgun (WGS) entry which is preliminary data.</text>
</comment>
<dbReference type="SUPFAM" id="SSF50475">
    <property type="entry name" value="FMN-binding split barrel"/>
    <property type="match status" value="1"/>
</dbReference>
<keyword evidence="4" id="KW-1185">Reference proteome</keyword>
<name>A0ABR2YRR5_9CHLO</name>
<dbReference type="PANTHER" id="PTHR13343:SF24">
    <property type="entry name" value="OS07G0573800 PROTEIN"/>
    <property type="match status" value="1"/>
</dbReference>
<dbReference type="InterPro" id="IPR055343">
    <property type="entry name" value="CREG_beta-barrel"/>
</dbReference>
<evidence type="ECO:0000313" key="3">
    <source>
        <dbReference type="EMBL" id="KAK9909744.1"/>
    </source>
</evidence>
<dbReference type="InterPro" id="IPR012349">
    <property type="entry name" value="Split_barrel_FMN-bd"/>
</dbReference>
<dbReference type="EMBL" id="JALJOT010000006">
    <property type="protein sequence ID" value="KAK9909744.1"/>
    <property type="molecule type" value="Genomic_DNA"/>
</dbReference>
<evidence type="ECO:0000313" key="4">
    <source>
        <dbReference type="Proteomes" id="UP001491310"/>
    </source>
</evidence>
<feature type="domain" description="CREG-like beta-barrel" evidence="2">
    <location>
        <begin position="40"/>
        <end position="189"/>
    </location>
</feature>
<dbReference type="PANTHER" id="PTHR13343">
    <property type="entry name" value="CREG1 PROTEIN"/>
    <property type="match status" value="1"/>
</dbReference>
<dbReference type="InterPro" id="IPR037119">
    <property type="entry name" value="Haem_oxidase_HugZ-like_sf"/>
</dbReference>
<dbReference type="Proteomes" id="UP001491310">
    <property type="component" value="Unassembled WGS sequence"/>
</dbReference>
<gene>
    <name evidence="3" type="ORF">WJX75_006838</name>
</gene>
<evidence type="ECO:0008006" key="5">
    <source>
        <dbReference type="Google" id="ProtNLM"/>
    </source>
</evidence>
<feature type="domain" description="DUF2470" evidence="1">
    <location>
        <begin position="201"/>
        <end position="274"/>
    </location>
</feature>
<organism evidence="3 4">
    <name type="scientific">Coccomyxa subellipsoidea</name>
    <dbReference type="NCBI Taxonomy" id="248742"/>
    <lineage>
        <taxon>Eukaryota</taxon>
        <taxon>Viridiplantae</taxon>
        <taxon>Chlorophyta</taxon>
        <taxon>core chlorophytes</taxon>
        <taxon>Trebouxiophyceae</taxon>
        <taxon>Trebouxiophyceae incertae sedis</taxon>
        <taxon>Coccomyxaceae</taxon>
        <taxon>Coccomyxa</taxon>
    </lineage>
</organism>
<dbReference type="Gene3D" id="2.30.110.10">
    <property type="entry name" value="Electron Transport, Fmn-binding Protein, Chain A"/>
    <property type="match status" value="1"/>
</dbReference>
<evidence type="ECO:0000259" key="1">
    <source>
        <dbReference type="Pfam" id="PF10615"/>
    </source>
</evidence>
<protein>
    <recommendedName>
        <fullName evidence="5">DUF2470 domain-containing protein</fullName>
    </recommendedName>
</protein>
<proteinExistence type="predicted"/>
<sequence>MLQSLLGKEAALQLWGEDAEATTSEIDWQAFDAQQREAARLSHAEQARLILDTGRHGVLSTFGSFGAWKEFPVGTVVEYAMDESGRPLFAFSSLSSHTPDIKADPRCSLTVTAPGFEGMSDARVTVSGKMSLLEDGDVADAKQVFLKKNPGSFWVEFGDFSWFRMEKIVTGRLVGGFGRIKQISAEEYESTSRDPVAAFAKPIASHMNADHADSILAMVKHYVGISVEKAEIEALDRLGLDLQCHSGGESFPCRLPFIRPAEGRKDVKDIIVEMTRTAAAAAVS</sequence>
<reference evidence="3 4" key="1">
    <citation type="journal article" date="2024" name="Nat. Commun.">
        <title>Phylogenomics reveals the evolutionary origins of lichenization in chlorophyte algae.</title>
        <authorList>
            <person name="Puginier C."/>
            <person name="Libourel C."/>
            <person name="Otte J."/>
            <person name="Skaloud P."/>
            <person name="Haon M."/>
            <person name="Grisel S."/>
            <person name="Petersen M."/>
            <person name="Berrin J.G."/>
            <person name="Delaux P.M."/>
            <person name="Dal Grande F."/>
            <person name="Keller J."/>
        </authorList>
    </citation>
    <scope>NUCLEOTIDE SEQUENCE [LARGE SCALE GENOMIC DNA]</scope>
    <source>
        <strain evidence="3 4">SAG 216-7</strain>
    </source>
</reference>
<accession>A0ABR2YRR5</accession>
<dbReference type="Pfam" id="PF13883">
    <property type="entry name" value="CREG_beta-barrel"/>
    <property type="match status" value="1"/>
</dbReference>